<sequence length="1288" mass="148296">MNNYRNDTLTGKDRLVNHKFGNWNNREGINLSNLNEVFPATSISKFPTNVEEFKYFTQQKQHHHPPNNSSSSSICIHSLPHRNHNFLSMTTSLTNNNNENNKSIEHQNTSLILQQQQQSNNNIFLHRSPSGAQRKIRQKAQQQFQQQSGGMSQNIVNKGGNNGGGGGNTEPVVNNNLKQMAYRNLINENGYHSLLGSDNANGSREATTITSSTTNFSSVELERLSAGQLIDRMNKLESITRSPQQQQFPNLHSFESSWKAGGTGINNNTGGCSIDKMPSSLTLQSFQLEQKQQPATNTFAFRKPTVQVHPLPIPPRHHSSASLISDLLNSSTSPKPLLLNPPPLPPKKQSLLATQLSMAKHSKSINQGQQQQNNDKFTENPSPSPNNNSQQFPQFPPPMKQLITTQNYKNENLKTSLTDNNNQPSLINSYQYFSSPPPSQTTTISSSTSSSLSSSPSLASLQNSLYFAIENPEKHSIEQLRELEKRRIQSIESLARKATDREQDKELLLQIEKIADLDILLNCQQKQLIEQQAPKFKRKTGISKINEIEMNEKEEWNQRLQEQITDLQSIQKYLNKREKQLDAEIAYEFGGDVEALQEWLFCKEQLLKLCSEKRLLDEKLREVKRLINSLEEMCLLPEEIKQYGHFEPFCHTLTCTTFYIEHQRVSVNDIGNHVGDANPRFGVVRDRLFHAMLVRLSLPYYTNFPPLFRRIFEFLTLFNALVFLSILIYTHFLAAHYPASCLDEIKQTWPLKVIVRIEIVHDNLPKFKDYMLRTIDKEEQSSGVCRFDEDFYTCFLNPAEVLKGYGLPSELKNPFKTVDPKNLLITSQPDRVKRPRKFLFPFMVDYFYWVMDKFRKFQQIFDEDFIFFKSDVQHEKDENGNFEDSSSNDYFPIYSNLFEFSLHYGLLRLNSEMRQELGVNILDVQLDIRKDKCLKDWREKPLMRLLIGIDELVMSSVKQLSENQTERGYLRDLINGELYHFVNVGETSASRYLTALFVMLIFTFAISMLLRFSHDQIFVFIVDLFQMFEQNQPLIFPIAPLLTVILALVGMEAIMSEIFNDTTTAFYVILFVWMADQYDAIFCHSSIGRRYWLRFFYLYHFAFYAYQYHYNGVYSSLALLTSAAFTLHSMVYFFHHYELPYIIYQERLINAVRRINTENGDGNVDLVRIRQVNENRTVRITSQNGNNSLRNTNIRNGSNNDVSTTIRGAVEILENIAANEPNNQDIPTSTNNLEQTNENSTSVAFENQSLSSNLPSVENMANSIVDEAIQEAESFVSSLETQRRLQNI</sequence>
<keyword evidence="2" id="KW-1133">Transmembrane helix</keyword>
<feature type="compositionally biased region" description="Low complexity" evidence="1">
    <location>
        <begin position="440"/>
        <end position="455"/>
    </location>
</feature>
<feature type="region of interest" description="Disordered" evidence="1">
    <location>
        <begin position="357"/>
        <end position="400"/>
    </location>
</feature>
<feature type="transmembrane region" description="Helical" evidence="2">
    <location>
        <begin position="1113"/>
        <end position="1134"/>
    </location>
</feature>
<proteinExistence type="predicted"/>
<keyword evidence="3" id="KW-1185">Reference proteome</keyword>
<dbReference type="PANTHER" id="PTHR21650">
    <property type="entry name" value="MEMBRALIN/KINETOCHORE PROTEIN NUF2"/>
    <property type="match status" value="1"/>
</dbReference>
<dbReference type="GO" id="GO:1904294">
    <property type="term" value="P:positive regulation of ERAD pathway"/>
    <property type="evidence" value="ECO:0007669"/>
    <property type="project" value="TreeGrafter"/>
</dbReference>
<feature type="transmembrane region" description="Helical" evidence="2">
    <location>
        <begin position="1034"/>
        <end position="1059"/>
    </location>
</feature>
<feature type="region of interest" description="Disordered" evidence="1">
    <location>
        <begin position="147"/>
        <end position="172"/>
    </location>
</feature>
<evidence type="ECO:0000256" key="1">
    <source>
        <dbReference type="SAM" id="MobiDB-lite"/>
    </source>
</evidence>
<keyword evidence="2" id="KW-0812">Transmembrane</keyword>
<name>A0A915N5F6_MELJA</name>
<dbReference type="InterPro" id="IPR019144">
    <property type="entry name" value="Membralin"/>
</dbReference>
<feature type="region of interest" description="Disordered" evidence="1">
    <location>
        <begin position="414"/>
        <end position="455"/>
    </location>
</feature>
<organism evidence="3 4">
    <name type="scientific">Meloidogyne javanica</name>
    <name type="common">Root-knot nematode worm</name>
    <dbReference type="NCBI Taxonomy" id="6303"/>
    <lineage>
        <taxon>Eukaryota</taxon>
        <taxon>Metazoa</taxon>
        <taxon>Ecdysozoa</taxon>
        <taxon>Nematoda</taxon>
        <taxon>Chromadorea</taxon>
        <taxon>Rhabditida</taxon>
        <taxon>Tylenchina</taxon>
        <taxon>Tylenchomorpha</taxon>
        <taxon>Tylenchoidea</taxon>
        <taxon>Meloidogynidae</taxon>
        <taxon>Meloidogyninae</taxon>
        <taxon>Meloidogyne</taxon>
        <taxon>Meloidogyne incognita group</taxon>
    </lineage>
</organism>
<accession>A0A915N5F6</accession>
<feature type="compositionally biased region" description="Polar residues" evidence="1">
    <location>
        <begin position="364"/>
        <end position="375"/>
    </location>
</feature>
<feature type="transmembrane region" description="Helical" evidence="2">
    <location>
        <begin position="992"/>
        <end position="1013"/>
    </location>
</feature>
<protein>
    <submittedName>
        <fullName evidence="4">Uncharacterized protein</fullName>
    </submittedName>
</protein>
<feature type="compositionally biased region" description="Low complexity" evidence="1">
    <location>
        <begin position="147"/>
        <end position="159"/>
    </location>
</feature>
<evidence type="ECO:0000256" key="2">
    <source>
        <dbReference type="SAM" id="Phobius"/>
    </source>
</evidence>
<dbReference type="Proteomes" id="UP000887561">
    <property type="component" value="Unplaced"/>
</dbReference>
<feature type="compositionally biased region" description="Polar residues" evidence="1">
    <location>
        <begin position="414"/>
        <end position="433"/>
    </location>
</feature>
<reference evidence="4" key="1">
    <citation type="submission" date="2022-11" db="UniProtKB">
        <authorList>
            <consortium name="WormBaseParasite"/>
        </authorList>
    </citation>
    <scope>IDENTIFICATION</scope>
</reference>
<keyword evidence="2" id="KW-0472">Membrane</keyword>
<dbReference type="Pfam" id="PF09746">
    <property type="entry name" value="Membralin"/>
    <property type="match status" value="1"/>
</dbReference>
<feature type="region of interest" description="Disordered" evidence="1">
    <location>
        <begin position="1220"/>
        <end position="1243"/>
    </location>
</feature>
<dbReference type="GO" id="GO:0005783">
    <property type="term" value="C:endoplasmic reticulum"/>
    <property type="evidence" value="ECO:0007669"/>
    <property type="project" value="TreeGrafter"/>
</dbReference>
<dbReference type="WBParaSite" id="scaffold8483_cov244.g13104">
    <property type="protein sequence ID" value="scaffold8483_cov244.g13104"/>
    <property type="gene ID" value="scaffold8483_cov244.g13104"/>
</dbReference>
<feature type="transmembrane region" description="Helical" evidence="2">
    <location>
        <begin position="714"/>
        <end position="737"/>
    </location>
</feature>
<evidence type="ECO:0000313" key="3">
    <source>
        <dbReference type="Proteomes" id="UP000887561"/>
    </source>
</evidence>
<dbReference type="PANTHER" id="PTHR21650:SF4">
    <property type="entry name" value="MEMBRALIN"/>
    <property type="match status" value="1"/>
</dbReference>
<evidence type="ECO:0000313" key="4">
    <source>
        <dbReference type="WBParaSite" id="scaffold8483_cov244.g13104"/>
    </source>
</evidence>
<dbReference type="GO" id="GO:0034976">
    <property type="term" value="P:response to endoplasmic reticulum stress"/>
    <property type="evidence" value="ECO:0007669"/>
    <property type="project" value="TreeGrafter"/>
</dbReference>
<feature type="transmembrane region" description="Helical" evidence="2">
    <location>
        <begin position="1091"/>
        <end position="1107"/>
    </location>
</feature>